<accession>A0A401ZD20</accession>
<reference evidence="3" key="1">
    <citation type="submission" date="2018-12" db="EMBL/GenBank/DDBJ databases">
        <title>Tengunoibacter tsumagoiensis gen. nov., sp. nov., Dictyobacter kobayashii sp. nov., D. alpinus sp. nov., and D. joshuensis sp. nov. and description of Dictyobacteraceae fam. nov. within the order Ktedonobacterales isolated from Tengu-no-mugimeshi.</title>
        <authorList>
            <person name="Wang C.M."/>
            <person name="Zheng Y."/>
            <person name="Sakai Y."/>
            <person name="Toyoda A."/>
            <person name="Minakuchi Y."/>
            <person name="Abe K."/>
            <person name="Yokota A."/>
            <person name="Yabe S."/>
        </authorList>
    </citation>
    <scope>NUCLEOTIDE SEQUENCE [LARGE SCALE GENOMIC DNA]</scope>
    <source>
        <strain evidence="3">S-27</strain>
    </source>
</reference>
<evidence type="ECO:0000256" key="1">
    <source>
        <dbReference type="SAM" id="MobiDB-lite"/>
    </source>
</evidence>
<dbReference type="AlphaFoldDB" id="A0A401ZD20"/>
<keyword evidence="3" id="KW-1185">Reference proteome</keyword>
<sequence length="49" mass="5441">MDRSFLGDTGTTEVDKNDGPFEEPSVALTRFELKTALADIHRVISFQAN</sequence>
<organism evidence="2 3">
    <name type="scientific">Dictyobacter aurantiacus</name>
    <dbReference type="NCBI Taxonomy" id="1936993"/>
    <lineage>
        <taxon>Bacteria</taxon>
        <taxon>Bacillati</taxon>
        <taxon>Chloroflexota</taxon>
        <taxon>Ktedonobacteria</taxon>
        <taxon>Ktedonobacterales</taxon>
        <taxon>Dictyobacteraceae</taxon>
        <taxon>Dictyobacter</taxon>
    </lineage>
</organism>
<dbReference type="Proteomes" id="UP000287224">
    <property type="component" value="Unassembled WGS sequence"/>
</dbReference>
<dbReference type="EMBL" id="BIFQ01000001">
    <property type="protein sequence ID" value="GCE04777.1"/>
    <property type="molecule type" value="Genomic_DNA"/>
</dbReference>
<comment type="caution">
    <text evidence="2">The sequence shown here is derived from an EMBL/GenBank/DDBJ whole genome shotgun (WGS) entry which is preliminary data.</text>
</comment>
<gene>
    <name evidence="2" type="ORF">KDAU_21060</name>
</gene>
<protein>
    <submittedName>
        <fullName evidence="2">Uncharacterized protein</fullName>
    </submittedName>
</protein>
<evidence type="ECO:0000313" key="2">
    <source>
        <dbReference type="EMBL" id="GCE04777.1"/>
    </source>
</evidence>
<name>A0A401ZD20_9CHLR</name>
<evidence type="ECO:0000313" key="3">
    <source>
        <dbReference type="Proteomes" id="UP000287224"/>
    </source>
</evidence>
<feature type="region of interest" description="Disordered" evidence="1">
    <location>
        <begin position="1"/>
        <end position="21"/>
    </location>
</feature>
<proteinExistence type="predicted"/>